<dbReference type="InterPro" id="IPR043129">
    <property type="entry name" value="ATPase_NBD"/>
</dbReference>
<reference evidence="3 4" key="1">
    <citation type="submission" date="2021-04" db="EMBL/GenBank/DDBJ databases">
        <title>Ruania sp. nov., isolated from sandy soil of mangrove forest.</title>
        <authorList>
            <person name="Ge X."/>
            <person name="Huang R."/>
            <person name="Liu W."/>
        </authorList>
    </citation>
    <scope>NUCLEOTIDE SEQUENCE [LARGE SCALE GENOMIC DNA]</scope>
    <source>
        <strain evidence="3 4">N2-46</strain>
    </source>
</reference>
<dbReference type="Pfam" id="PF09339">
    <property type="entry name" value="HTH_IclR"/>
    <property type="match status" value="1"/>
</dbReference>
<organism evidence="3 4">
    <name type="scientific">Occultella gossypii</name>
    <dbReference type="NCBI Taxonomy" id="2800820"/>
    <lineage>
        <taxon>Bacteria</taxon>
        <taxon>Bacillati</taxon>
        <taxon>Actinomycetota</taxon>
        <taxon>Actinomycetes</taxon>
        <taxon>Micrococcales</taxon>
        <taxon>Ruaniaceae</taxon>
        <taxon>Occultella</taxon>
    </lineage>
</organism>
<dbReference type="PANTHER" id="PTHR18964:SF149">
    <property type="entry name" value="BIFUNCTIONAL UDP-N-ACETYLGLUCOSAMINE 2-EPIMERASE_N-ACETYLMANNOSAMINE KINASE"/>
    <property type="match status" value="1"/>
</dbReference>
<sequence>MRSNGGRGGGAVRQETLREHNLSLIARTVMSAPTPPSRADVATATGLTRATVSRLVTELIEGGLVAEDAPLTAGLAGRPAIPLRPAPGAVGALGLEVNIDYLGARVLDLSGTVLGEATRERDLRGSDPAQVLAELGTLGAEAVAAATAGGTRLAGTGLALPGLLRDGVLLRAPNLGWTDVTPADLLGGPIPGGRLHLGNEARFAAGAELAAGSGGDSFLYLSGSVGIGAAIVHAGEFFAGEHGWSGELGHVCVDPTGPACRCGATGCLETYAGTAALLGRAGLPEDARPPDLVAALAVGDPAARAAVAAAARALGTAVGAFINLVDVSEVVLGNTFAPLTEHLRPELERELSMRVLAAPWAPAQVRASVAGDRPALTGAARAALATVIEDPSAWLAST</sequence>
<dbReference type="Gene3D" id="1.10.10.10">
    <property type="entry name" value="Winged helix-like DNA-binding domain superfamily/Winged helix DNA-binding domain"/>
    <property type="match status" value="1"/>
</dbReference>
<name>A0ABS7SFM3_9MICO</name>
<dbReference type="InterPro" id="IPR000600">
    <property type="entry name" value="ROK"/>
</dbReference>
<protein>
    <submittedName>
        <fullName evidence="3">ROK family transcriptional regulator</fullName>
    </submittedName>
</protein>
<evidence type="ECO:0000256" key="1">
    <source>
        <dbReference type="ARBA" id="ARBA00006479"/>
    </source>
</evidence>
<dbReference type="InterPro" id="IPR005471">
    <property type="entry name" value="Tscrpt_reg_IclR_N"/>
</dbReference>
<dbReference type="InterPro" id="IPR036388">
    <property type="entry name" value="WH-like_DNA-bd_sf"/>
</dbReference>
<dbReference type="SUPFAM" id="SSF53067">
    <property type="entry name" value="Actin-like ATPase domain"/>
    <property type="match status" value="2"/>
</dbReference>
<evidence type="ECO:0000313" key="3">
    <source>
        <dbReference type="EMBL" id="MBZ2198086.1"/>
    </source>
</evidence>
<keyword evidence="4" id="KW-1185">Reference proteome</keyword>
<dbReference type="Proteomes" id="UP000826651">
    <property type="component" value="Unassembled WGS sequence"/>
</dbReference>
<dbReference type="RefSeq" id="WP_223408524.1">
    <property type="nucleotide sequence ID" value="NZ_JAGSHT010000017.1"/>
</dbReference>
<evidence type="ECO:0000313" key="4">
    <source>
        <dbReference type="Proteomes" id="UP000826651"/>
    </source>
</evidence>
<dbReference type="PANTHER" id="PTHR18964">
    <property type="entry name" value="ROK (REPRESSOR, ORF, KINASE) FAMILY"/>
    <property type="match status" value="1"/>
</dbReference>
<dbReference type="Pfam" id="PF00480">
    <property type="entry name" value="ROK"/>
    <property type="match status" value="1"/>
</dbReference>
<accession>A0ABS7SFM3</accession>
<comment type="caution">
    <text evidence="3">The sequence shown here is derived from an EMBL/GenBank/DDBJ whole genome shotgun (WGS) entry which is preliminary data.</text>
</comment>
<dbReference type="InterPro" id="IPR036390">
    <property type="entry name" value="WH_DNA-bd_sf"/>
</dbReference>
<feature type="domain" description="HTH iclR-type" evidence="2">
    <location>
        <begin position="29"/>
        <end position="68"/>
    </location>
</feature>
<comment type="similarity">
    <text evidence="1">Belongs to the ROK (NagC/XylR) family.</text>
</comment>
<gene>
    <name evidence="3" type="ORF">KCQ71_18170</name>
</gene>
<dbReference type="SUPFAM" id="SSF46785">
    <property type="entry name" value="Winged helix' DNA-binding domain"/>
    <property type="match status" value="1"/>
</dbReference>
<dbReference type="EMBL" id="JAGSHT010000017">
    <property type="protein sequence ID" value="MBZ2198086.1"/>
    <property type="molecule type" value="Genomic_DNA"/>
</dbReference>
<proteinExistence type="inferred from homology"/>
<dbReference type="Gene3D" id="3.30.420.40">
    <property type="match status" value="2"/>
</dbReference>
<evidence type="ECO:0000259" key="2">
    <source>
        <dbReference type="Pfam" id="PF09339"/>
    </source>
</evidence>